<dbReference type="InterPro" id="IPR007055">
    <property type="entry name" value="BON_dom"/>
</dbReference>
<dbReference type="PROSITE" id="PS51257">
    <property type="entry name" value="PROKAR_LIPOPROTEIN"/>
    <property type="match status" value="1"/>
</dbReference>
<dbReference type="KEGG" id="nur:ATY38_12495"/>
<dbReference type="RefSeq" id="WP_062559594.1">
    <property type="nucleotide sequence ID" value="NZ_CP013341.1"/>
</dbReference>
<protein>
    <submittedName>
        <fullName evidence="3">Hyperosmotically inducible protein</fullName>
    </submittedName>
</protein>
<gene>
    <name evidence="2" type="ORF">SAMN05216406_14325</name>
    <name evidence="3" type="ORF">SAMN05421510_10394</name>
</gene>
<organism evidence="3 4">
    <name type="scientific">Nitrosomonas ureae</name>
    <dbReference type="NCBI Taxonomy" id="44577"/>
    <lineage>
        <taxon>Bacteria</taxon>
        <taxon>Pseudomonadati</taxon>
        <taxon>Pseudomonadota</taxon>
        <taxon>Betaproteobacteria</taxon>
        <taxon>Nitrosomonadales</taxon>
        <taxon>Nitrosomonadaceae</taxon>
        <taxon>Nitrosomonas</taxon>
    </lineage>
</organism>
<dbReference type="OrthoDB" id="8537411at2"/>
<reference evidence="3 4" key="2">
    <citation type="submission" date="2016-10" db="EMBL/GenBank/DDBJ databases">
        <authorList>
            <person name="de Groot N.N."/>
        </authorList>
    </citation>
    <scope>NUCLEOTIDE SEQUENCE [LARGE SCALE GENOMIC DNA]</scope>
    <source>
        <strain evidence="2">Nm10</strain>
        <strain evidence="3 4">Nm9</strain>
    </source>
</reference>
<evidence type="ECO:0000313" key="4">
    <source>
        <dbReference type="Proteomes" id="UP000181998"/>
    </source>
</evidence>
<dbReference type="Gene3D" id="3.30.1340.30">
    <property type="match status" value="1"/>
</dbReference>
<dbReference type="EMBL" id="FNLN01000043">
    <property type="protein sequence ID" value="SDU28317.1"/>
    <property type="molecule type" value="Genomic_DNA"/>
</dbReference>
<dbReference type="EMBL" id="FOFX01000039">
    <property type="protein sequence ID" value="SEQ33405.1"/>
    <property type="molecule type" value="Genomic_DNA"/>
</dbReference>
<sequence length="111" mass="12355">MRTFFKLLTSALLLIGIFFLIGCENYAERTHPSWVAPPPGLVYDDSTIFARVTQAIQSDPVLQGASIEIKVNEGHVTLTGVARNEDQITRTNMHTWIVDGVKNVDNQVTIK</sequence>
<proteinExistence type="predicted"/>
<dbReference type="Proteomes" id="UP000182882">
    <property type="component" value="Unassembled WGS sequence"/>
</dbReference>
<evidence type="ECO:0000313" key="3">
    <source>
        <dbReference type="EMBL" id="SEQ33405.1"/>
    </source>
</evidence>
<accession>A0A0S3ALC9</accession>
<dbReference type="AlphaFoldDB" id="A0A0S3ALC9"/>
<reference evidence="5" key="1">
    <citation type="submission" date="2016-10" db="EMBL/GenBank/DDBJ databases">
        <authorList>
            <person name="Varghese N."/>
            <person name="Submissions S."/>
        </authorList>
    </citation>
    <scope>NUCLEOTIDE SEQUENCE [LARGE SCALE GENOMIC DNA]</scope>
    <source>
        <strain evidence="5">Nm10</strain>
    </source>
</reference>
<dbReference type="Pfam" id="PF04972">
    <property type="entry name" value="BON"/>
    <property type="match status" value="1"/>
</dbReference>
<keyword evidence="5" id="KW-1185">Reference proteome</keyword>
<feature type="domain" description="BON" evidence="1">
    <location>
        <begin position="44"/>
        <end position="111"/>
    </location>
</feature>
<evidence type="ECO:0000259" key="1">
    <source>
        <dbReference type="PROSITE" id="PS50914"/>
    </source>
</evidence>
<name>A0A0S3ALC9_9PROT</name>
<dbReference type="PROSITE" id="PS50914">
    <property type="entry name" value="BON"/>
    <property type="match status" value="1"/>
</dbReference>
<dbReference type="Proteomes" id="UP000181998">
    <property type="component" value="Unassembled WGS sequence"/>
</dbReference>
<evidence type="ECO:0000313" key="2">
    <source>
        <dbReference type="EMBL" id="SDU28317.1"/>
    </source>
</evidence>
<evidence type="ECO:0000313" key="5">
    <source>
        <dbReference type="Proteomes" id="UP000182882"/>
    </source>
</evidence>